<dbReference type="OrthoDB" id="3190532at2"/>
<evidence type="ECO:0000313" key="1">
    <source>
        <dbReference type="EMBL" id="THF77626.1"/>
    </source>
</evidence>
<dbReference type="AlphaFoldDB" id="A0A4S4BS01"/>
<dbReference type="PANTHER" id="PTHR37305:SF1">
    <property type="entry name" value="MEMBRANE PROTEIN"/>
    <property type="match status" value="1"/>
</dbReference>
<gene>
    <name evidence="1" type="ORF">E6W99_18110</name>
</gene>
<protein>
    <submittedName>
        <fullName evidence="1">Uncharacterized protein</fullName>
    </submittedName>
</protein>
<name>A0A4S4BS01_9BACI</name>
<accession>A0A4S4BS01</accession>
<dbReference type="EMBL" id="SSNT01000014">
    <property type="protein sequence ID" value="THF77626.1"/>
    <property type="molecule type" value="Genomic_DNA"/>
</dbReference>
<dbReference type="RefSeq" id="WP_136356428.1">
    <property type="nucleotide sequence ID" value="NZ_CP046266.1"/>
</dbReference>
<sequence>MKLGTLIWLEGYKQKKGLIWLFLLVIPAGTTLAMFVDFSLRYDYLLDTAEPGYSSWDLLLLENHLVLGWGMFLPMFIAIIYALIYQVEESKNNWKQILSLPVRRESVYFSKFLAGLLFSMILILLNMLGLVLVGYMMDFPETVEWSDYVSYVGKQILMVLSVASLQNWLSSYFKNAILPIVIGFGGVILSTIIFQHPSAAKLFPYAFPFFTDGLVNEELTEMVRNNLLLMLTFLGLGLWHFKQKDVL</sequence>
<dbReference type="PANTHER" id="PTHR37305">
    <property type="entry name" value="INTEGRAL MEMBRANE PROTEIN-RELATED"/>
    <property type="match status" value="1"/>
</dbReference>
<proteinExistence type="predicted"/>
<keyword evidence="2" id="KW-1185">Reference proteome</keyword>
<dbReference type="CDD" id="cd21809">
    <property type="entry name" value="ABC-2_lan_permease-like"/>
    <property type="match status" value="1"/>
</dbReference>
<dbReference type="Pfam" id="PF12730">
    <property type="entry name" value="ABC2_membrane_4"/>
    <property type="match status" value="1"/>
</dbReference>
<evidence type="ECO:0000313" key="2">
    <source>
        <dbReference type="Proteomes" id="UP000310334"/>
    </source>
</evidence>
<dbReference type="Proteomes" id="UP000310334">
    <property type="component" value="Unassembled WGS sequence"/>
</dbReference>
<organism evidence="1 2">
    <name type="scientific">Metabacillus sediminilitoris</name>
    <dbReference type="NCBI Taxonomy" id="2567941"/>
    <lineage>
        <taxon>Bacteria</taxon>
        <taxon>Bacillati</taxon>
        <taxon>Bacillota</taxon>
        <taxon>Bacilli</taxon>
        <taxon>Bacillales</taxon>
        <taxon>Bacillaceae</taxon>
        <taxon>Metabacillus</taxon>
    </lineage>
</organism>
<reference evidence="1 2" key="1">
    <citation type="submission" date="2019-04" db="EMBL/GenBank/DDBJ databases">
        <title>Bacillus sediminilitoris sp. nov., isolated from a tidal flat sediment on the East China Sea.</title>
        <authorList>
            <person name="Wei Y."/>
            <person name="Mao H."/>
            <person name="Fang J."/>
        </authorList>
    </citation>
    <scope>NUCLEOTIDE SEQUENCE [LARGE SCALE GENOMIC DNA]</scope>
    <source>
        <strain evidence="1 2">DSL-17</strain>
    </source>
</reference>
<comment type="caution">
    <text evidence="1">The sequence shown here is derived from an EMBL/GenBank/DDBJ whole genome shotgun (WGS) entry which is preliminary data.</text>
</comment>